<protein>
    <submittedName>
        <fullName evidence="7">NnrU family protein</fullName>
    </submittedName>
</protein>
<comment type="subcellular location">
    <subcellularLocation>
        <location evidence="1">Membrane</location>
        <topology evidence="1">Multi-pass membrane protein</topology>
    </subcellularLocation>
</comment>
<evidence type="ECO:0000256" key="4">
    <source>
        <dbReference type="ARBA" id="ARBA00023136"/>
    </source>
</evidence>
<keyword evidence="2 5" id="KW-0812">Transmembrane</keyword>
<feature type="domain" description="NnrU" evidence="6">
    <location>
        <begin position="10"/>
        <end position="222"/>
    </location>
</feature>
<evidence type="ECO:0000256" key="3">
    <source>
        <dbReference type="ARBA" id="ARBA00022989"/>
    </source>
</evidence>
<keyword evidence="4 5" id="KW-0472">Membrane</keyword>
<accession>A0ABY8F1Z2</accession>
<dbReference type="RefSeq" id="WP_265680351.1">
    <property type="nucleotide sequence ID" value="NZ_CP120863.1"/>
</dbReference>
<evidence type="ECO:0000256" key="1">
    <source>
        <dbReference type="ARBA" id="ARBA00004141"/>
    </source>
</evidence>
<reference evidence="7 8" key="1">
    <citation type="submission" date="2023-03" db="EMBL/GenBank/DDBJ databases">
        <title>Roseibium porphyridii sp. nov. and Roseibium rhodosorbium sp. nov. isolated from marine algae, Porphyridium cruentum and Rhodosorus marinus, respectively.</title>
        <authorList>
            <person name="Lee M.W."/>
            <person name="Choi B.J."/>
            <person name="Lee J.K."/>
            <person name="Choi D.G."/>
            <person name="Baek J.H."/>
            <person name="Bayburt H."/>
            <person name="Kim J.M."/>
            <person name="Han D.M."/>
            <person name="Kim K.H."/>
            <person name="Jeon C.O."/>
        </authorList>
    </citation>
    <scope>NUCLEOTIDE SEQUENCE [LARGE SCALE GENOMIC DNA]</scope>
    <source>
        <strain evidence="7 8">KMA01</strain>
    </source>
</reference>
<feature type="transmembrane region" description="Helical" evidence="5">
    <location>
        <begin position="196"/>
        <end position="218"/>
    </location>
</feature>
<dbReference type="InterPro" id="IPR009915">
    <property type="entry name" value="NnrU_dom"/>
</dbReference>
<keyword evidence="3 5" id="KW-1133">Transmembrane helix</keyword>
<feature type="transmembrane region" description="Helical" evidence="5">
    <location>
        <begin position="117"/>
        <end position="137"/>
    </location>
</feature>
<sequence>MTETGWTNYIVAFAVFFASHMVLVRPPVRPLLVRALRPAGFTLCYSVLSLAILWWLIVAARDAPYVEIWAWSPWQNWVPLIAMVPFCVILAFGVGVPNPFSFGGMRNDRFDAARPGLVKWVRHPVLVALLIWSVAHLVPNGNLAHVILFGAFAVFSLLGMKMIDKRRQREMGPDWQRLVRAMNEAQGAHDVDWLSLLVRGLVAAITYVVLAGLHPYLIGVDPFA</sequence>
<name>A0ABY8F1Z2_9HYPH</name>
<gene>
    <name evidence="7" type="ORF">K1718_25680</name>
</gene>
<feature type="transmembrane region" description="Helical" evidence="5">
    <location>
        <begin position="6"/>
        <end position="24"/>
    </location>
</feature>
<dbReference type="EMBL" id="CP120863">
    <property type="protein sequence ID" value="WFE89503.1"/>
    <property type="molecule type" value="Genomic_DNA"/>
</dbReference>
<dbReference type="Proteomes" id="UP001209803">
    <property type="component" value="Chromosome"/>
</dbReference>
<keyword evidence="8" id="KW-1185">Reference proteome</keyword>
<proteinExistence type="predicted"/>
<dbReference type="Pfam" id="PF07298">
    <property type="entry name" value="NnrU"/>
    <property type="match status" value="1"/>
</dbReference>
<evidence type="ECO:0000256" key="2">
    <source>
        <dbReference type="ARBA" id="ARBA00022692"/>
    </source>
</evidence>
<dbReference type="Gene3D" id="1.20.120.1630">
    <property type="match status" value="1"/>
</dbReference>
<organism evidence="7 8">
    <name type="scientific">Roseibium porphyridii</name>
    <dbReference type="NCBI Taxonomy" id="2866279"/>
    <lineage>
        <taxon>Bacteria</taxon>
        <taxon>Pseudomonadati</taxon>
        <taxon>Pseudomonadota</taxon>
        <taxon>Alphaproteobacteria</taxon>
        <taxon>Hyphomicrobiales</taxon>
        <taxon>Stappiaceae</taxon>
        <taxon>Roseibium</taxon>
    </lineage>
</organism>
<evidence type="ECO:0000259" key="6">
    <source>
        <dbReference type="Pfam" id="PF07298"/>
    </source>
</evidence>
<feature type="transmembrane region" description="Helical" evidence="5">
    <location>
        <begin position="143"/>
        <end position="163"/>
    </location>
</feature>
<evidence type="ECO:0000313" key="8">
    <source>
        <dbReference type="Proteomes" id="UP001209803"/>
    </source>
</evidence>
<feature type="transmembrane region" description="Helical" evidence="5">
    <location>
        <begin position="77"/>
        <end position="96"/>
    </location>
</feature>
<evidence type="ECO:0000256" key="5">
    <source>
        <dbReference type="SAM" id="Phobius"/>
    </source>
</evidence>
<feature type="transmembrane region" description="Helical" evidence="5">
    <location>
        <begin position="36"/>
        <end position="57"/>
    </location>
</feature>
<evidence type="ECO:0000313" key="7">
    <source>
        <dbReference type="EMBL" id="WFE89503.1"/>
    </source>
</evidence>